<protein>
    <recommendedName>
        <fullName evidence="6">Trafficking protein particle complex subunit</fullName>
    </recommendedName>
</protein>
<proteinExistence type="inferred from homology"/>
<keyword evidence="2 6" id="KW-0256">Endoplasmic reticulum</keyword>
<comment type="subunit">
    <text evidence="6">Part of the multisubunit transport protein particle (TRAPP) complex.</text>
</comment>
<dbReference type="Pfam" id="PF04099">
    <property type="entry name" value="Sybindin"/>
    <property type="match status" value="1"/>
</dbReference>
<accession>A0A1W0WH23</accession>
<dbReference type="PANTHER" id="PTHR23249:SF16">
    <property type="entry name" value="TRAFFICKING PROTEIN PARTICLE COMPLEX SUBUNIT 1"/>
    <property type="match status" value="1"/>
</dbReference>
<evidence type="ECO:0000256" key="2">
    <source>
        <dbReference type="ARBA" id="ARBA00022824"/>
    </source>
</evidence>
<dbReference type="PANTHER" id="PTHR23249">
    <property type="entry name" value="TRAFFICKING PROTEIN PARTICLE COMPLEX SUBUNIT"/>
    <property type="match status" value="1"/>
</dbReference>
<name>A0A1W0WH23_HYPEX</name>
<evidence type="ECO:0000256" key="6">
    <source>
        <dbReference type="RuleBase" id="RU366065"/>
    </source>
</evidence>
<dbReference type="GO" id="GO:0005783">
    <property type="term" value="C:endoplasmic reticulum"/>
    <property type="evidence" value="ECO:0007669"/>
    <property type="project" value="UniProtKB-SubCell"/>
</dbReference>
<comment type="similarity">
    <text evidence="5">Belongs to the TRAPP small subunits family. BET5 subfamily.</text>
</comment>
<comment type="caution">
    <text evidence="7">The sequence shown here is derived from an EMBL/GenBank/DDBJ whole genome shotgun (WGS) entry which is preliminary data.</text>
</comment>
<organism evidence="7 8">
    <name type="scientific">Hypsibius exemplaris</name>
    <name type="common">Freshwater tardigrade</name>
    <dbReference type="NCBI Taxonomy" id="2072580"/>
    <lineage>
        <taxon>Eukaryota</taxon>
        <taxon>Metazoa</taxon>
        <taxon>Ecdysozoa</taxon>
        <taxon>Tardigrada</taxon>
        <taxon>Eutardigrada</taxon>
        <taxon>Parachela</taxon>
        <taxon>Hypsibioidea</taxon>
        <taxon>Hypsibiidae</taxon>
        <taxon>Hypsibius</taxon>
    </lineage>
</organism>
<keyword evidence="4 6" id="KW-0333">Golgi apparatus</keyword>
<evidence type="ECO:0000313" key="7">
    <source>
        <dbReference type="EMBL" id="OQV14487.1"/>
    </source>
</evidence>
<evidence type="ECO:0000256" key="4">
    <source>
        <dbReference type="ARBA" id="ARBA00023034"/>
    </source>
</evidence>
<dbReference type="GO" id="GO:0005794">
    <property type="term" value="C:Golgi apparatus"/>
    <property type="evidence" value="ECO:0007669"/>
    <property type="project" value="UniProtKB-SubCell"/>
</dbReference>
<comment type="subcellular location">
    <subcellularLocation>
        <location evidence="6">Endoplasmic reticulum</location>
    </subcellularLocation>
    <subcellularLocation>
        <location evidence="6">Golgi apparatus</location>
        <location evidence="6">cis-Golgi network</location>
    </subcellularLocation>
</comment>
<dbReference type="InterPro" id="IPR011012">
    <property type="entry name" value="Longin-like_dom_sf"/>
</dbReference>
<gene>
    <name evidence="7" type="ORF">BV898_11329</name>
</gene>
<dbReference type="Proteomes" id="UP000192578">
    <property type="component" value="Unassembled WGS sequence"/>
</dbReference>
<dbReference type="SMART" id="SM01399">
    <property type="entry name" value="Sybindin"/>
    <property type="match status" value="1"/>
</dbReference>
<dbReference type="AlphaFoldDB" id="A0A1W0WH23"/>
<dbReference type="Gene3D" id="3.30.450.70">
    <property type="match status" value="1"/>
</dbReference>
<dbReference type="EMBL" id="MTYJ01000104">
    <property type="protein sequence ID" value="OQV14487.1"/>
    <property type="molecule type" value="Genomic_DNA"/>
</dbReference>
<reference evidence="8" key="1">
    <citation type="submission" date="2017-01" db="EMBL/GenBank/DDBJ databases">
        <title>Comparative genomics of anhydrobiosis in the tardigrade Hypsibius dujardini.</title>
        <authorList>
            <person name="Yoshida Y."/>
            <person name="Koutsovoulos G."/>
            <person name="Laetsch D."/>
            <person name="Stevens L."/>
            <person name="Kumar S."/>
            <person name="Horikawa D."/>
            <person name="Ishino K."/>
            <person name="Komine S."/>
            <person name="Tomita M."/>
            <person name="Blaxter M."/>
            <person name="Arakawa K."/>
        </authorList>
    </citation>
    <scope>NUCLEOTIDE SEQUENCE [LARGE SCALE GENOMIC DNA]</scope>
    <source>
        <strain evidence="8">Z151</strain>
    </source>
</reference>
<evidence type="ECO:0000256" key="5">
    <source>
        <dbReference type="ARBA" id="ARBA00038167"/>
    </source>
</evidence>
<dbReference type="GO" id="GO:0006888">
    <property type="term" value="P:endoplasmic reticulum to Golgi vesicle-mediated transport"/>
    <property type="evidence" value="ECO:0007669"/>
    <property type="project" value="UniProtKB-UniRule"/>
</dbReference>
<sequence>MATDEEFKLMYGLIASIKSFVARLSPMELKEGFQSFGTDKYRLHFYESPTSIKFLMTSDLAAVSLKDLLMQIYLIYTETVCRNVLVPARGRMIDSQMFITRLETLVQQSPHFASKS</sequence>
<dbReference type="GO" id="GO:0030008">
    <property type="term" value="C:TRAPP complex"/>
    <property type="evidence" value="ECO:0007669"/>
    <property type="project" value="UniProtKB-UniRule"/>
</dbReference>
<keyword evidence="3 6" id="KW-0931">ER-Golgi transport</keyword>
<dbReference type="InterPro" id="IPR007233">
    <property type="entry name" value="TRAPPC"/>
</dbReference>
<keyword evidence="8" id="KW-1185">Reference proteome</keyword>
<evidence type="ECO:0000313" key="8">
    <source>
        <dbReference type="Proteomes" id="UP000192578"/>
    </source>
</evidence>
<dbReference type="SUPFAM" id="SSF64356">
    <property type="entry name" value="SNARE-like"/>
    <property type="match status" value="1"/>
</dbReference>
<dbReference type="OrthoDB" id="246406at2759"/>
<evidence type="ECO:0000256" key="3">
    <source>
        <dbReference type="ARBA" id="ARBA00022892"/>
    </source>
</evidence>
<evidence type="ECO:0000256" key="1">
    <source>
        <dbReference type="ARBA" id="ARBA00022448"/>
    </source>
</evidence>
<keyword evidence="1 6" id="KW-0813">Transport</keyword>